<evidence type="ECO:0000313" key="2">
    <source>
        <dbReference type="EMBL" id="MBC3767510.1"/>
    </source>
</evidence>
<feature type="chain" id="PRO_5035160031" evidence="1">
    <location>
        <begin position="25"/>
        <end position="553"/>
    </location>
</feature>
<keyword evidence="1" id="KW-0732">Signal</keyword>
<protein>
    <submittedName>
        <fullName evidence="2">DUF3466 family protein</fullName>
    </submittedName>
</protein>
<dbReference type="InterPro" id="IPR022562">
    <property type="entry name" value="DUF3466"/>
</dbReference>
<dbReference type="Proteomes" id="UP000601768">
    <property type="component" value="Unassembled WGS sequence"/>
</dbReference>
<dbReference type="EMBL" id="JACNEP010000019">
    <property type="protein sequence ID" value="MBC3767510.1"/>
    <property type="molecule type" value="Genomic_DNA"/>
</dbReference>
<evidence type="ECO:0000313" key="3">
    <source>
        <dbReference type="Proteomes" id="UP000601768"/>
    </source>
</evidence>
<feature type="signal peptide" evidence="1">
    <location>
        <begin position="1"/>
        <end position="24"/>
    </location>
</feature>
<organism evidence="2 3">
    <name type="scientific">Neptunicella marina</name>
    <dbReference type="NCBI Taxonomy" id="2125989"/>
    <lineage>
        <taxon>Bacteria</taxon>
        <taxon>Pseudomonadati</taxon>
        <taxon>Pseudomonadota</taxon>
        <taxon>Gammaproteobacteria</taxon>
        <taxon>Alteromonadales</taxon>
        <taxon>Alteromonadaceae</taxon>
        <taxon>Neptunicella</taxon>
    </lineage>
</organism>
<keyword evidence="3" id="KW-1185">Reference proteome</keyword>
<reference evidence="2" key="1">
    <citation type="journal article" date="2018" name="Int. J. Syst. Evol. Microbiol.">
        <title>Neptunicella marina gen. nov., sp. nov., isolated from surface seawater.</title>
        <authorList>
            <person name="Liu X."/>
            <person name="Lai Q."/>
            <person name="Du Y."/>
            <person name="Zhang X."/>
            <person name="Liu Z."/>
            <person name="Sun F."/>
            <person name="Shao Z."/>
        </authorList>
    </citation>
    <scope>NUCLEOTIDE SEQUENCE</scope>
    <source>
        <strain evidence="2">S27-2</strain>
    </source>
</reference>
<accession>A0A8J6M0M1</accession>
<sequence length="553" mass="61070">MNKTKLASLCALSFSLLSGFAAQAATYQVIELPTAELGRSSYSVAINDQGEYLTQLDFVYHPVIDVSLLDLTLQTYKDNLTDIDAVENGDINHDDMLYLYNILIQQRGNLSFQQRGELFTAYGSGNSDAELLTGYDQVNPETGELTQSTTNRASEINNKGWIAGYSTAPYITKNYTNENDEEIVYQLREFPQRAYVEMGGQLVELKPEDMRIGGRSRAYGLNDSNEIVGSAGTELSDNGVEAIANCEDDETRGDSPLDYCLQQIADNNYFTQRAAYWKINDSGEVIDFQSFGVVEGPDSINDNIFSSRAEAINNNGVIVGASTYSQVNYLGQISYYDLASIFSDNGVDSIINFDDYYSSEAVDINDHNLVVGSARKSINGYPRNKFFVYSIDSNETIFPEDYFTGSDSVARAINNNDIVVGDGEVDTGLNVNRRRHAFIYDYNEQSFTDVNDLIACDSPYSIVQANDINDNNEILATAVVKKEMLDITGTAILNDDGTAVTQDIAVAVKLVPIAGGTSENCTIDEEKNQRKGGSFGWILLPIALFVRLRRKAK</sequence>
<proteinExistence type="predicted"/>
<reference evidence="2" key="2">
    <citation type="submission" date="2020-08" db="EMBL/GenBank/DDBJ databases">
        <authorList>
            <person name="Lai Q."/>
        </authorList>
    </citation>
    <scope>NUCLEOTIDE SEQUENCE</scope>
    <source>
        <strain evidence="2">S27-2</strain>
    </source>
</reference>
<dbReference type="AlphaFoldDB" id="A0A8J6M0M1"/>
<gene>
    <name evidence="2" type="ORF">H8B19_16650</name>
</gene>
<name>A0A8J6M0M1_9ALTE</name>
<evidence type="ECO:0000256" key="1">
    <source>
        <dbReference type="SAM" id="SignalP"/>
    </source>
</evidence>
<dbReference type="RefSeq" id="WP_186508059.1">
    <property type="nucleotide sequence ID" value="NZ_JACNEP010000019.1"/>
</dbReference>
<comment type="caution">
    <text evidence="2">The sequence shown here is derived from an EMBL/GenBank/DDBJ whole genome shotgun (WGS) entry which is preliminary data.</text>
</comment>
<dbReference type="Pfam" id="PF11949">
    <property type="entry name" value="DUF3466"/>
    <property type="match status" value="1"/>
</dbReference>